<dbReference type="InterPro" id="IPR009078">
    <property type="entry name" value="Ferritin-like_SF"/>
</dbReference>
<dbReference type="SUPFAM" id="SSF47240">
    <property type="entry name" value="Ferritin-like"/>
    <property type="match status" value="1"/>
</dbReference>
<keyword evidence="5" id="KW-1185">Reference proteome</keyword>
<dbReference type="Pfam" id="PF21349">
    <property type="entry name" value="RUBY_RBDX"/>
    <property type="match status" value="1"/>
</dbReference>
<name>E1RFR7_METP4</name>
<sequence length="166" mass="18259">MTTKDDAAEAFAGESQANRKYKIFSEKADAEGYSNVAKLYRAASEAEAIHAKRLLFLLQQVNSTEENLKKSIEGETSEYTSMYPSFIKDAEKENDKEAATIFTHAMKAEEVHATNYGRALEAVAGGNDLEISKVFLCPVCGNIVFDSVPDTCPICGVPGRMFKEIE</sequence>
<dbReference type="PROSITE" id="PS50905">
    <property type="entry name" value="FERRITIN_LIKE"/>
    <property type="match status" value="1"/>
</dbReference>
<dbReference type="KEGG" id="mpi:Mpet_2628"/>
<evidence type="ECO:0000256" key="1">
    <source>
        <dbReference type="ARBA" id="ARBA00022448"/>
    </source>
</evidence>
<dbReference type="HOGENOM" id="CLU_095256_1_0_2"/>
<reference evidence="4 5" key="1">
    <citation type="journal article" date="2010" name="Stand. Genomic Sci.">
        <title>Complete genome sequence of Methanoplanus petrolearius type strain (SEBR 4847).</title>
        <authorList>
            <person name="Brambilla E."/>
            <person name="Djao O.D."/>
            <person name="Daligault H."/>
            <person name="Lapidus A."/>
            <person name="Lucas S."/>
            <person name="Hammon N."/>
            <person name="Nolan M."/>
            <person name="Tice H."/>
            <person name="Cheng J.F."/>
            <person name="Han C."/>
            <person name="Tapia R."/>
            <person name="Goodwin L."/>
            <person name="Pitluck S."/>
            <person name="Liolios K."/>
            <person name="Ivanova N."/>
            <person name="Mavromatis K."/>
            <person name="Mikhailova N."/>
            <person name="Pati A."/>
            <person name="Chen A."/>
            <person name="Palaniappan K."/>
            <person name="Land M."/>
            <person name="Hauser L."/>
            <person name="Chang Y.J."/>
            <person name="Jeffries C.D."/>
            <person name="Rohde M."/>
            <person name="Spring S."/>
            <person name="Sikorski J."/>
            <person name="Goker M."/>
            <person name="Woyke T."/>
            <person name="Bristow J."/>
            <person name="Eisen J.A."/>
            <person name="Markowitz V."/>
            <person name="Hugenholtz P."/>
            <person name="Kyrpides N.C."/>
            <person name="Klenk H.P."/>
        </authorList>
    </citation>
    <scope>NUCLEOTIDE SEQUENCE [LARGE SCALE GENOMIC DNA]</scope>
    <source>
        <strain evidence="5">DSM 11571 / OCM 486 / SEBR 4847</strain>
    </source>
</reference>
<dbReference type="InterPro" id="IPR009040">
    <property type="entry name" value="Ferritin-like_diiron"/>
</dbReference>
<dbReference type="InterPro" id="IPR003251">
    <property type="entry name" value="Rr_diiron-bd_dom"/>
</dbReference>
<organism evidence="4 5">
    <name type="scientific">Methanolacinia petrolearia (strain DSM 11571 / OCM 486 / SEBR 4847)</name>
    <name type="common">Methanoplanus petrolearius</name>
    <dbReference type="NCBI Taxonomy" id="679926"/>
    <lineage>
        <taxon>Archaea</taxon>
        <taxon>Methanobacteriati</taxon>
        <taxon>Methanobacteriota</taxon>
        <taxon>Stenosarchaea group</taxon>
        <taxon>Methanomicrobia</taxon>
        <taxon>Methanomicrobiales</taxon>
        <taxon>Methanomicrobiaceae</taxon>
        <taxon>Methanolacinia</taxon>
    </lineage>
</organism>
<dbReference type="PANTHER" id="PTHR33746">
    <property type="entry name" value="RUBRERYTHRIN"/>
    <property type="match status" value="1"/>
</dbReference>
<proteinExistence type="predicted"/>
<dbReference type="GeneID" id="9745121"/>
<keyword evidence="1" id="KW-0813">Transport</keyword>
<dbReference type="GO" id="GO:0046872">
    <property type="term" value="F:metal ion binding"/>
    <property type="evidence" value="ECO:0007669"/>
    <property type="project" value="InterPro"/>
</dbReference>
<dbReference type="InterPro" id="IPR052753">
    <property type="entry name" value="Rbr2/Nigerythrin"/>
</dbReference>
<dbReference type="SUPFAM" id="SSF57802">
    <property type="entry name" value="Rubredoxin-like"/>
    <property type="match status" value="1"/>
</dbReference>
<dbReference type="Gene3D" id="1.20.1260.10">
    <property type="match status" value="1"/>
</dbReference>
<dbReference type="STRING" id="679926.Mpet_2628"/>
<dbReference type="RefSeq" id="WP_013330544.1">
    <property type="nucleotide sequence ID" value="NC_014507.1"/>
</dbReference>
<dbReference type="Gene3D" id="2.20.28.10">
    <property type="match status" value="1"/>
</dbReference>
<evidence type="ECO:0000259" key="3">
    <source>
        <dbReference type="PROSITE" id="PS50905"/>
    </source>
</evidence>
<dbReference type="OrthoDB" id="45654at2157"/>
<dbReference type="AlphaFoldDB" id="E1RFR7"/>
<gene>
    <name evidence="4" type="ordered locus">Mpet_2628</name>
</gene>
<dbReference type="CDD" id="cd01041">
    <property type="entry name" value="Rubrerythrin"/>
    <property type="match status" value="1"/>
</dbReference>
<dbReference type="Proteomes" id="UP000006565">
    <property type="component" value="Chromosome"/>
</dbReference>
<evidence type="ECO:0000313" key="5">
    <source>
        <dbReference type="Proteomes" id="UP000006565"/>
    </source>
</evidence>
<protein>
    <submittedName>
        <fullName evidence="4">Rubrerythrin</fullName>
    </submittedName>
</protein>
<accession>E1RFR7</accession>
<evidence type="ECO:0000313" key="4">
    <source>
        <dbReference type="EMBL" id="ADN37371.1"/>
    </source>
</evidence>
<dbReference type="PANTHER" id="PTHR33746:SF4">
    <property type="entry name" value="RUBRERYTHRIN"/>
    <property type="match status" value="1"/>
</dbReference>
<dbReference type="Pfam" id="PF02915">
    <property type="entry name" value="Rubrerythrin"/>
    <property type="match status" value="1"/>
</dbReference>
<dbReference type="EMBL" id="CP002117">
    <property type="protein sequence ID" value="ADN37371.1"/>
    <property type="molecule type" value="Genomic_DNA"/>
</dbReference>
<evidence type="ECO:0000256" key="2">
    <source>
        <dbReference type="ARBA" id="ARBA00022982"/>
    </source>
</evidence>
<dbReference type="eggNOG" id="arCOG01097">
    <property type="taxonomic scope" value="Archaea"/>
</dbReference>
<dbReference type="InterPro" id="IPR012347">
    <property type="entry name" value="Ferritin-like"/>
</dbReference>
<dbReference type="GO" id="GO:0016491">
    <property type="term" value="F:oxidoreductase activity"/>
    <property type="evidence" value="ECO:0007669"/>
    <property type="project" value="InterPro"/>
</dbReference>
<dbReference type="InterPro" id="IPR048574">
    <property type="entry name" value="RUBY_RBDX"/>
</dbReference>
<feature type="domain" description="Ferritin-like diiron" evidence="3">
    <location>
        <begin position="1"/>
        <end position="127"/>
    </location>
</feature>
<keyword evidence="2" id="KW-0249">Electron transport</keyword>